<keyword evidence="8 10" id="KW-0472">Membrane</keyword>
<dbReference type="GO" id="GO:0140359">
    <property type="term" value="F:ABC-type transporter activity"/>
    <property type="evidence" value="ECO:0007669"/>
    <property type="project" value="InterPro"/>
</dbReference>
<feature type="domain" description="ABC transporter" evidence="11">
    <location>
        <begin position="117"/>
        <end position="366"/>
    </location>
</feature>
<dbReference type="Pfam" id="PF19055">
    <property type="entry name" value="ABC2_membrane_7"/>
    <property type="match status" value="1"/>
</dbReference>
<feature type="transmembrane region" description="Helical" evidence="10">
    <location>
        <begin position="585"/>
        <end position="603"/>
    </location>
</feature>
<dbReference type="InterPro" id="IPR027417">
    <property type="entry name" value="P-loop_NTPase"/>
</dbReference>
<dbReference type="InterPro" id="IPR029481">
    <property type="entry name" value="ABC_trans_N"/>
</dbReference>
<reference evidence="12 13" key="1">
    <citation type="submission" date="2019-03" db="EMBL/GenBank/DDBJ databases">
        <title>Sequencing 23 genomes of Wallemia ichthyophaga.</title>
        <authorList>
            <person name="Gostincar C."/>
        </authorList>
    </citation>
    <scope>NUCLEOTIDE SEQUENCE [LARGE SCALE GENOMIC DNA]</scope>
    <source>
        <strain evidence="12 13">EXF-6200</strain>
    </source>
</reference>
<evidence type="ECO:0000256" key="6">
    <source>
        <dbReference type="ARBA" id="ARBA00022840"/>
    </source>
</evidence>
<dbReference type="CDD" id="cd03232">
    <property type="entry name" value="ABCG_PDR_domain2"/>
    <property type="match status" value="1"/>
</dbReference>
<comment type="subcellular location">
    <subcellularLocation>
        <location evidence="1">Membrane</location>
        <topology evidence="1">Multi-pass membrane protein</topology>
    </subcellularLocation>
</comment>
<feature type="transmembrane region" description="Helical" evidence="10">
    <location>
        <begin position="1299"/>
        <end position="1318"/>
    </location>
</feature>
<proteinExistence type="inferred from homology"/>
<feature type="transmembrane region" description="Helical" evidence="10">
    <location>
        <begin position="479"/>
        <end position="498"/>
    </location>
</feature>
<evidence type="ECO:0000256" key="9">
    <source>
        <dbReference type="SAM" id="MobiDB-lite"/>
    </source>
</evidence>
<keyword evidence="6" id="KW-0067">ATP-binding</keyword>
<dbReference type="GO" id="GO:0016887">
    <property type="term" value="F:ATP hydrolysis activity"/>
    <property type="evidence" value="ECO:0007669"/>
    <property type="project" value="InterPro"/>
</dbReference>
<dbReference type="PROSITE" id="PS50893">
    <property type="entry name" value="ABC_TRANSPORTER_2"/>
    <property type="match status" value="2"/>
</dbReference>
<name>A0A4T0J4K3_WALIC</name>
<evidence type="ECO:0000259" key="11">
    <source>
        <dbReference type="PROSITE" id="PS50893"/>
    </source>
</evidence>
<dbReference type="Proteomes" id="UP000310689">
    <property type="component" value="Unassembled WGS sequence"/>
</dbReference>
<evidence type="ECO:0000256" key="2">
    <source>
        <dbReference type="ARBA" id="ARBA00006012"/>
    </source>
</evidence>
<gene>
    <name evidence="12" type="ORF">E3P86_02232</name>
</gene>
<dbReference type="Pfam" id="PF01061">
    <property type="entry name" value="ABC2_membrane"/>
    <property type="match status" value="2"/>
</dbReference>
<evidence type="ECO:0000256" key="1">
    <source>
        <dbReference type="ARBA" id="ARBA00004141"/>
    </source>
</evidence>
<feature type="compositionally biased region" description="Basic and acidic residues" evidence="9">
    <location>
        <begin position="28"/>
        <end position="40"/>
    </location>
</feature>
<evidence type="ECO:0000256" key="10">
    <source>
        <dbReference type="SAM" id="Phobius"/>
    </source>
</evidence>
<dbReference type="InterPro" id="IPR017871">
    <property type="entry name" value="ABC_transporter-like_CS"/>
</dbReference>
<dbReference type="PANTHER" id="PTHR19241">
    <property type="entry name" value="ATP-BINDING CASSETTE TRANSPORTER"/>
    <property type="match status" value="1"/>
</dbReference>
<feature type="transmembrane region" description="Helical" evidence="10">
    <location>
        <begin position="1145"/>
        <end position="1168"/>
    </location>
</feature>
<dbReference type="EMBL" id="SPOI01000105">
    <property type="protein sequence ID" value="TIB37348.1"/>
    <property type="molecule type" value="Genomic_DNA"/>
</dbReference>
<evidence type="ECO:0000256" key="3">
    <source>
        <dbReference type="ARBA" id="ARBA00022448"/>
    </source>
</evidence>
<dbReference type="InterPro" id="IPR013525">
    <property type="entry name" value="ABC2_TM"/>
</dbReference>
<dbReference type="Pfam" id="PF14510">
    <property type="entry name" value="ABC_trans_N"/>
    <property type="match status" value="1"/>
</dbReference>
<dbReference type="PROSITE" id="PS00211">
    <property type="entry name" value="ABC_TRANSPORTER_1"/>
    <property type="match status" value="1"/>
</dbReference>
<comment type="similarity">
    <text evidence="2">Belongs to the ABC transporter superfamily. ABCG family. PDR (TC 3.A.1.205) subfamily.</text>
</comment>
<dbReference type="Gene3D" id="3.40.50.300">
    <property type="entry name" value="P-loop containing nucleotide triphosphate hydrolases"/>
    <property type="match status" value="2"/>
</dbReference>
<dbReference type="FunFam" id="3.40.50.300:FF:000054">
    <property type="entry name" value="ABC multidrug transporter atrF"/>
    <property type="match status" value="1"/>
</dbReference>
<feature type="transmembrane region" description="Helical" evidence="10">
    <location>
        <begin position="1223"/>
        <end position="1247"/>
    </location>
</feature>
<feature type="transmembrane region" description="Helical" evidence="10">
    <location>
        <begin position="510"/>
        <end position="530"/>
    </location>
</feature>
<feature type="transmembrane region" description="Helical" evidence="10">
    <location>
        <begin position="1419"/>
        <end position="1442"/>
    </location>
</feature>
<dbReference type="InterPro" id="IPR043926">
    <property type="entry name" value="ABCG_dom"/>
</dbReference>
<feature type="transmembrane region" description="Helical" evidence="10">
    <location>
        <begin position="1180"/>
        <end position="1202"/>
    </location>
</feature>
<dbReference type="InterPro" id="IPR003439">
    <property type="entry name" value="ABC_transporter-like_ATP-bd"/>
</dbReference>
<feature type="transmembrane region" description="Helical" evidence="10">
    <location>
        <begin position="615"/>
        <end position="635"/>
    </location>
</feature>
<dbReference type="InterPro" id="IPR010929">
    <property type="entry name" value="PDR_CDR_ABC"/>
</dbReference>
<evidence type="ECO:0000256" key="5">
    <source>
        <dbReference type="ARBA" id="ARBA00022741"/>
    </source>
</evidence>
<accession>A0A4T0J4K3</accession>
<organism evidence="12 13">
    <name type="scientific">Wallemia ichthyophaga</name>
    <dbReference type="NCBI Taxonomy" id="245174"/>
    <lineage>
        <taxon>Eukaryota</taxon>
        <taxon>Fungi</taxon>
        <taxon>Dikarya</taxon>
        <taxon>Basidiomycota</taxon>
        <taxon>Wallemiomycotina</taxon>
        <taxon>Wallemiomycetes</taxon>
        <taxon>Wallemiales</taxon>
        <taxon>Wallemiaceae</taxon>
        <taxon>Wallemia</taxon>
    </lineage>
</organism>
<feature type="domain" description="ABC transporter" evidence="11">
    <location>
        <begin position="807"/>
        <end position="1052"/>
    </location>
</feature>
<feature type="transmembrane region" description="Helical" evidence="10">
    <location>
        <begin position="551"/>
        <end position="573"/>
    </location>
</feature>
<dbReference type="InterPro" id="IPR034003">
    <property type="entry name" value="ABCG_PDR_2"/>
</dbReference>
<feature type="transmembrane region" description="Helical" evidence="10">
    <location>
        <begin position="1267"/>
        <end position="1287"/>
    </location>
</feature>
<comment type="caution">
    <text evidence="12">The sequence shown here is derived from an EMBL/GenBank/DDBJ whole genome shotgun (WGS) entry which is preliminary data.</text>
</comment>
<dbReference type="InterPro" id="IPR003593">
    <property type="entry name" value="AAA+_ATPase"/>
</dbReference>
<evidence type="ECO:0000313" key="13">
    <source>
        <dbReference type="Proteomes" id="UP000310689"/>
    </source>
</evidence>
<feature type="region of interest" description="Disordered" evidence="9">
    <location>
        <begin position="25"/>
        <end position="52"/>
    </location>
</feature>
<dbReference type="CDD" id="cd03233">
    <property type="entry name" value="ABCG_PDR_domain1"/>
    <property type="match status" value="1"/>
</dbReference>
<evidence type="ECO:0000256" key="4">
    <source>
        <dbReference type="ARBA" id="ARBA00022692"/>
    </source>
</evidence>
<keyword evidence="7 10" id="KW-1133">Transmembrane helix</keyword>
<evidence type="ECO:0000256" key="7">
    <source>
        <dbReference type="ARBA" id="ARBA00022989"/>
    </source>
</evidence>
<keyword evidence="4 10" id="KW-0812">Transmembrane</keyword>
<dbReference type="InterPro" id="IPR034001">
    <property type="entry name" value="ABCG_PDR_1"/>
</dbReference>
<dbReference type="GO" id="GO:0016020">
    <property type="term" value="C:membrane"/>
    <property type="evidence" value="ECO:0007669"/>
    <property type="project" value="UniProtKB-SubCell"/>
</dbReference>
<protein>
    <recommendedName>
        <fullName evidence="11">ABC transporter domain-containing protein</fullName>
    </recommendedName>
</protein>
<dbReference type="SMART" id="SM00382">
    <property type="entry name" value="AAA"/>
    <property type="match status" value="2"/>
</dbReference>
<dbReference type="GO" id="GO:0005524">
    <property type="term" value="F:ATP binding"/>
    <property type="evidence" value="ECO:0007669"/>
    <property type="project" value="UniProtKB-KW"/>
</dbReference>
<dbReference type="SUPFAM" id="SSF52540">
    <property type="entry name" value="P-loop containing nucleoside triphosphate hydrolases"/>
    <property type="match status" value="2"/>
</dbReference>
<feature type="transmembrane region" description="Helical" evidence="10">
    <location>
        <begin position="719"/>
        <end position="740"/>
    </location>
</feature>
<keyword evidence="5" id="KW-0547">Nucleotide-binding</keyword>
<evidence type="ECO:0000313" key="12">
    <source>
        <dbReference type="EMBL" id="TIB37348.1"/>
    </source>
</evidence>
<evidence type="ECO:0000256" key="8">
    <source>
        <dbReference type="ARBA" id="ARBA00023136"/>
    </source>
</evidence>
<dbReference type="Pfam" id="PF06422">
    <property type="entry name" value="PDR_CDR"/>
    <property type="match status" value="1"/>
</dbReference>
<sequence length="1456" mass="161325">MEKDPNQEKGLVDVERSKEIYHNLNQKLSRDGNEHSKRSSSDATVAEDGSFDLQDFVNNEKQGLEKVGKTPKPNMGIAWKDLTVKGAGGGSTFIKTFPDAVIGTLGPDAYHFITQYIPQLNIFGKSPPVRNLINSFNGTLGGGEMMLVLGKPGSGCTTFLKALANKREGFVSVDGDVDYGGLSPEEVNEKFRGEVVMNGEEDIHFPTLTVAETLAFAIKQKTPRVRPNGMRRSQYVNYVLDAVLKMFGIEHTANTLVGNDVVRGVSGGERKRVSIAETLVTRASVMCWDNSTRGLDATTAVDYVKSLRVITDLTGGTSIATLYQAGEGIYELFNKVCLIAEGRCIYFGPANEAVAHFEGLGYYKPPRQTSADFLTGITDVHERTIQKGWESRAPRSAEEFEEAFRKSQNHHSAVASADEAITAENINLETFKHSVREDKKRRMAKSSPYTVSYLEQIYYCFIRELQLQRSQLGALKTKFATIIFSALTISSLFYEQGFTSQGVVAKASTLFYSTVFLCWVQLSEVFAACAGRQIISKHADFALYRPSAVTIAAFMVDAPVILAGICVFSVITYFLGSLDPDAGKFWTYFLFITVNAITFNQLFKAIAAFCSNFGSAIRYSVCLLNIAFTLAGYTIPRYDIGWWYKWITWVNVLPYTFQALMVSQFRGIDISCDTPDIVPRGVPGADVPYQTCAVQGGRPGSLTVRGEDYVEANYGYTHLWPFLGYQFCFLVGYLLFTALASEYLSSTAASGGVTVFAKTKKGAEKAKQAESNVVGDIESGPGQQVNEKGQVEKEVDVGAIKPSVADFTFKDVSYTVQTPDGEKLLLDRVTGYIKPGTITALMGASGAGKTTLLNTLSQRMSMGVVTGDMLIDGKPLELNSFQRGTGYVQQGDLHDAFATVRESIQFSAILRQPRETPREEVLAYVDQIIHLLELDDLEDAIIGSPGAGLGVEQRKRVTIAVELAAKPDVLLFLDEPTSGLDSQSAYSIGRFMNKLADAGQAILCTIHQPSSLLFTEFFDRLLLLAPGGRVVYQGPVGNNGNTIVEYFKRIGARPCQEHENVAEYAIEMVAYSKDAHGRPLDFPQAFKDSEEAYKIRQEVDKINAEKSQKPREMSKAMTRTYSQPFSVQTKLLIGRMSRNYWRDSSYTYSQLFITVTVAIMNGFLFFKIGTTTTNLRERTFAAFLLLLLPPFTIVSAAPKYFISHQLFVSREAPSKIYSWQAFIMSYLMSELPYTFMNSVIYFIISYFPAAFAYTADGGFRLGSPAGLTFVLTVAAFVYSTWMAAWMCSMSPNPKVVMNLMPFIIILLFFINGIFLNYAQQPVIWKYTVYYLNPFTYYLDGVIGATASNVSVNCSERELATFQPPPGSGTCGSYAESFVRSSGGYLVDPTATTNCQYCPMSDSSAFLNQKHVFTGEGWPWGYFGIFTLFVLFNFIMTFALYYLTKRAKIPKALKKLF</sequence>
<keyword evidence="3" id="KW-0813">Transport</keyword>
<dbReference type="Pfam" id="PF00005">
    <property type="entry name" value="ABC_tran"/>
    <property type="match status" value="2"/>
</dbReference>